<dbReference type="AlphaFoldDB" id="A0A226X029"/>
<feature type="chain" id="PRO_5012308029" evidence="1">
    <location>
        <begin position="28"/>
        <end position="44"/>
    </location>
</feature>
<evidence type="ECO:0000256" key="1">
    <source>
        <dbReference type="SAM" id="SignalP"/>
    </source>
</evidence>
<sequence>MKVKAKAVLTMTAVLAVVTFGILEASAPDAPAPQSHATVPFTAQ</sequence>
<accession>A0A226X029</accession>
<organism evidence="2 3">
    <name type="scientific">Caballeronia sordidicola</name>
    <name type="common">Burkholderia sordidicola</name>
    <dbReference type="NCBI Taxonomy" id="196367"/>
    <lineage>
        <taxon>Bacteria</taxon>
        <taxon>Pseudomonadati</taxon>
        <taxon>Pseudomonadota</taxon>
        <taxon>Betaproteobacteria</taxon>
        <taxon>Burkholderiales</taxon>
        <taxon>Burkholderiaceae</taxon>
        <taxon>Caballeronia</taxon>
    </lineage>
</organism>
<reference evidence="3" key="1">
    <citation type="submission" date="2017-01" db="EMBL/GenBank/DDBJ databases">
        <title>Genome Analysis of Deinococcus marmoris KOPRI26562.</title>
        <authorList>
            <person name="Kim J.H."/>
            <person name="Oh H.-M."/>
        </authorList>
    </citation>
    <scope>NUCLEOTIDE SEQUENCE [LARGE SCALE GENOMIC DNA]</scope>
    <source>
        <strain evidence="3">PAMC 26633</strain>
    </source>
</reference>
<dbReference type="Proteomes" id="UP000214720">
    <property type="component" value="Unassembled WGS sequence"/>
</dbReference>
<evidence type="ECO:0000313" key="2">
    <source>
        <dbReference type="EMBL" id="OXC76792.1"/>
    </source>
</evidence>
<proteinExistence type="predicted"/>
<dbReference type="EMBL" id="MTHB01000115">
    <property type="protein sequence ID" value="OXC76792.1"/>
    <property type="molecule type" value="Genomic_DNA"/>
</dbReference>
<evidence type="ECO:0000313" key="3">
    <source>
        <dbReference type="Proteomes" id="UP000214720"/>
    </source>
</evidence>
<name>A0A226X029_CABSO</name>
<keyword evidence="1" id="KW-0732">Signal</keyword>
<feature type="signal peptide" evidence="1">
    <location>
        <begin position="1"/>
        <end position="27"/>
    </location>
</feature>
<gene>
    <name evidence="2" type="ORF">BSU04_20090</name>
</gene>
<comment type="caution">
    <text evidence="2">The sequence shown here is derived from an EMBL/GenBank/DDBJ whole genome shotgun (WGS) entry which is preliminary data.</text>
</comment>
<protein>
    <submittedName>
        <fullName evidence="2">Uncharacterized protein</fullName>
    </submittedName>
</protein>